<gene>
    <name evidence="1" type="ORF">C7448_102245</name>
</gene>
<keyword evidence="2" id="KW-1185">Reference proteome</keyword>
<dbReference type="AlphaFoldDB" id="A0A3E0I7Y0"/>
<evidence type="ECO:0000313" key="1">
    <source>
        <dbReference type="EMBL" id="REH54721.1"/>
    </source>
</evidence>
<protein>
    <submittedName>
        <fullName evidence="1">Uncharacterized protein</fullName>
    </submittedName>
</protein>
<reference evidence="1 2" key="1">
    <citation type="submission" date="2018-08" db="EMBL/GenBank/DDBJ databases">
        <title>Genomic Encyclopedia of Type Strains, Phase IV (KMG-IV): sequencing the most valuable type-strain genomes for metagenomic binning, comparative biology and taxonomic classification.</title>
        <authorList>
            <person name="Goeker M."/>
        </authorList>
    </citation>
    <scope>NUCLEOTIDE SEQUENCE [LARGE SCALE GENOMIC DNA]</scope>
    <source>
        <strain evidence="1 2">DSM 18841</strain>
    </source>
</reference>
<organism evidence="1 2">
    <name type="scientific">Tenacibaculum gallaicum</name>
    <dbReference type="NCBI Taxonomy" id="561505"/>
    <lineage>
        <taxon>Bacteria</taxon>
        <taxon>Pseudomonadati</taxon>
        <taxon>Bacteroidota</taxon>
        <taxon>Flavobacteriia</taxon>
        <taxon>Flavobacteriales</taxon>
        <taxon>Flavobacteriaceae</taxon>
        <taxon>Tenacibaculum</taxon>
    </lineage>
</organism>
<dbReference type="EMBL" id="QUNS01000002">
    <property type="protein sequence ID" value="REH54721.1"/>
    <property type="molecule type" value="Genomic_DNA"/>
</dbReference>
<name>A0A3E0I7Y0_9FLAO</name>
<dbReference type="RefSeq" id="WP_115900373.1">
    <property type="nucleotide sequence ID" value="NZ_QUNS01000002.1"/>
</dbReference>
<evidence type="ECO:0000313" key="2">
    <source>
        <dbReference type="Proteomes" id="UP000256884"/>
    </source>
</evidence>
<sequence>MNYGKEFIKLYNEELSAFKKVITERIEKDYGSPEMANDLYSKYNSEIQRRVNDLKEKDNIGMKESSLTGISLGYMYGKEYKFNRVENIINRDVYQYFLSNGKCSQYKNFSHFIQCFSKSLTLHSYRSFLNENRKLFYSLLDEEKANEFFNIKYIKDDLNVLTISKKHLETSENKNKENFTSQEVDKKAETKNVNLNKEKHENPFTEEEKFILIHYLFKHERSQEKKLSVYELTLILKISCGVFTDKRLEKVKDTVYEKYHKGYDYYSVSKKEKRNKLNILIDKCEAYELKVFSQYLYNQLSKI</sequence>
<dbReference type="Proteomes" id="UP000256884">
    <property type="component" value="Unassembled WGS sequence"/>
</dbReference>
<accession>A0A3E0I7Y0</accession>
<proteinExistence type="predicted"/>
<comment type="caution">
    <text evidence="1">The sequence shown here is derived from an EMBL/GenBank/DDBJ whole genome shotgun (WGS) entry which is preliminary data.</text>
</comment>
<dbReference type="OrthoDB" id="1186338at2"/>